<organism evidence="2 3">
    <name type="scientific">Clostridium vincentii</name>
    <dbReference type="NCBI Taxonomy" id="52704"/>
    <lineage>
        <taxon>Bacteria</taxon>
        <taxon>Bacillati</taxon>
        <taxon>Bacillota</taxon>
        <taxon>Clostridia</taxon>
        <taxon>Eubacteriales</taxon>
        <taxon>Clostridiaceae</taxon>
        <taxon>Clostridium</taxon>
    </lineage>
</organism>
<dbReference type="RefSeq" id="WP_106060316.1">
    <property type="nucleotide sequence ID" value="NZ_PVXQ01000026.1"/>
</dbReference>
<reference evidence="2 3" key="1">
    <citation type="submission" date="2018-03" db="EMBL/GenBank/DDBJ databases">
        <title>Genome sequence of Clostridium vincentii DSM 10228.</title>
        <authorList>
            <person name="Poehlein A."/>
            <person name="Daniel R."/>
        </authorList>
    </citation>
    <scope>NUCLEOTIDE SEQUENCE [LARGE SCALE GENOMIC DNA]</scope>
    <source>
        <strain evidence="2 3">DSM 10228</strain>
    </source>
</reference>
<dbReference type="OrthoDB" id="9768127at2"/>
<dbReference type="InterPro" id="IPR043129">
    <property type="entry name" value="ATPase_NBD"/>
</dbReference>
<accession>A0A2T0BCN9</accession>
<dbReference type="SMART" id="SM00842">
    <property type="entry name" value="FtsA"/>
    <property type="match status" value="1"/>
</dbReference>
<dbReference type="InterPro" id="IPR050696">
    <property type="entry name" value="FtsA/MreB"/>
</dbReference>
<comment type="caution">
    <text evidence="2">The sequence shown here is derived from an EMBL/GenBank/DDBJ whole genome shotgun (WGS) entry which is preliminary data.</text>
</comment>
<dbReference type="GO" id="GO:0032153">
    <property type="term" value="C:cell division site"/>
    <property type="evidence" value="ECO:0007669"/>
    <property type="project" value="TreeGrafter"/>
</dbReference>
<dbReference type="GO" id="GO:0009898">
    <property type="term" value="C:cytoplasmic side of plasma membrane"/>
    <property type="evidence" value="ECO:0007669"/>
    <property type="project" value="TreeGrafter"/>
</dbReference>
<dbReference type="PANTHER" id="PTHR32432">
    <property type="entry name" value="CELL DIVISION PROTEIN FTSA-RELATED"/>
    <property type="match status" value="1"/>
</dbReference>
<evidence type="ECO:0000313" key="2">
    <source>
        <dbReference type="EMBL" id="PRR81651.1"/>
    </source>
</evidence>
<dbReference type="AlphaFoldDB" id="A0A2T0BCN9"/>
<dbReference type="EMBL" id="PVXQ01000026">
    <property type="protein sequence ID" value="PRR81651.1"/>
    <property type="molecule type" value="Genomic_DNA"/>
</dbReference>
<proteinExistence type="predicted"/>
<dbReference type="GO" id="GO:0051301">
    <property type="term" value="P:cell division"/>
    <property type="evidence" value="ECO:0007669"/>
    <property type="project" value="UniProtKB-KW"/>
</dbReference>
<dbReference type="Pfam" id="PF14450">
    <property type="entry name" value="FtsA"/>
    <property type="match status" value="1"/>
</dbReference>
<dbReference type="Gene3D" id="3.30.420.40">
    <property type="match status" value="1"/>
</dbReference>
<dbReference type="InterPro" id="IPR003494">
    <property type="entry name" value="SHS2_FtsA"/>
</dbReference>
<name>A0A2T0BCN9_9CLOT</name>
<keyword evidence="2" id="KW-0132">Cell division</keyword>
<evidence type="ECO:0000259" key="1">
    <source>
        <dbReference type="SMART" id="SM00842"/>
    </source>
</evidence>
<protein>
    <submittedName>
        <fullName evidence="2">Cell division protein FtsA</fullName>
    </submittedName>
</protein>
<dbReference type="PANTHER" id="PTHR32432:SF4">
    <property type="entry name" value="CELL DIVISION PROTEIN FTSA"/>
    <property type="match status" value="1"/>
</dbReference>
<evidence type="ECO:0000313" key="3">
    <source>
        <dbReference type="Proteomes" id="UP000239471"/>
    </source>
</evidence>
<sequence>MHNSVIAAVDFGSKKLSASLGIGGEEEVDILGSFCLPSVGIEKGFITNEVECQKVLNKLLENLQESTQSSIKNIHVGISSRGLRTTEISSINNLIEGKVTKNEIKRLMEKGRRKTILNEGEEIADIVINFFTLDGKIIYEDINGWIGNNLEVNLTIIIGPSDELAKFKRVINHSGYRFEGFIANIIAGKKVFIQEIIDTKPRALLDIGGGVSDIAIFSDGIAKYISNIPLGGNNITRDISICGEYPLREAENIKIICASNYKSIYEDATQEELIEIGTSMVPKTLLYEVIKVRIEEMLRIVNQELKKSSYYEGLCSIIIFGDGLSYFENINSLVEKEFDTKTKIITKNYLGMKNASNITSLAIVKDVFDRLSLLKEDLNEIKVEKINKQNLTEKSNDGLIDKIKGFLGKIF</sequence>
<dbReference type="SUPFAM" id="SSF53067">
    <property type="entry name" value="Actin-like ATPase domain"/>
    <property type="match status" value="2"/>
</dbReference>
<keyword evidence="2" id="KW-0131">Cell cycle</keyword>
<keyword evidence="3" id="KW-1185">Reference proteome</keyword>
<feature type="domain" description="SHS2" evidence="1">
    <location>
        <begin position="6"/>
        <end position="192"/>
    </location>
</feature>
<gene>
    <name evidence="2" type="primary">ftsA_2</name>
    <name evidence="2" type="ORF">CLVI_23760</name>
</gene>
<dbReference type="Proteomes" id="UP000239471">
    <property type="component" value="Unassembled WGS sequence"/>
</dbReference>